<keyword evidence="3" id="KW-1185">Reference proteome</keyword>
<name>A0A0W0XMC0_9GAMM</name>
<dbReference type="PATRIC" id="fig|458.5.peg.2645"/>
<feature type="signal peptide" evidence="1">
    <location>
        <begin position="1"/>
        <end position="23"/>
    </location>
</feature>
<gene>
    <name evidence="2" type="ORF">Lrub_2540</name>
</gene>
<protein>
    <submittedName>
        <fullName evidence="2">Protein with a bacterial immunoglobulin-like domain protein</fullName>
    </submittedName>
</protein>
<evidence type="ECO:0000256" key="1">
    <source>
        <dbReference type="SAM" id="SignalP"/>
    </source>
</evidence>
<accession>A0A0W0XMC0</accession>
<dbReference type="RefSeq" id="WP_058532506.1">
    <property type="nucleotide sequence ID" value="NZ_CAAAIN010000004.1"/>
</dbReference>
<evidence type="ECO:0000313" key="3">
    <source>
        <dbReference type="Proteomes" id="UP000054608"/>
    </source>
</evidence>
<dbReference type="STRING" id="458.Lrub_2540"/>
<evidence type="ECO:0000313" key="2">
    <source>
        <dbReference type="EMBL" id="KTD45743.1"/>
    </source>
</evidence>
<dbReference type="EMBL" id="LNYT01000022">
    <property type="protein sequence ID" value="KTD45743.1"/>
    <property type="molecule type" value="Genomic_DNA"/>
</dbReference>
<sequence>MKGTSQITLSVCFIALLNLPAFAANSENKLHYGSAFEGGVVACLQSNGDLYNLIAASKDNSDGITWGGQGIAIGPSAQSETDGLGNSQAIREKLGDDASYAAKLCLDYEVDAAGNTPCKDGQPCYRDWFLPAKKQLHCLYKHHKEIGGFAKDYYWSSSEFAGYPEYSAWDLYFSDQDHHDSGEDDFERVRCVRYFTPPKS</sequence>
<dbReference type="AlphaFoldDB" id="A0A0W0XMC0"/>
<reference evidence="2 3" key="1">
    <citation type="submission" date="2015-11" db="EMBL/GenBank/DDBJ databases">
        <title>Genomic analysis of 38 Legionella species identifies large and diverse effector repertoires.</title>
        <authorList>
            <person name="Burstein D."/>
            <person name="Amaro F."/>
            <person name="Zusman T."/>
            <person name="Lifshitz Z."/>
            <person name="Cohen O."/>
            <person name="Gilbert J.A."/>
            <person name="Pupko T."/>
            <person name="Shuman H.A."/>
            <person name="Segal G."/>
        </authorList>
    </citation>
    <scope>NUCLEOTIDE SEQUENCE [LARGE SCALE GENOMIC DNA]</scope>
    <source>
        <strain evidence="2 3">WA-270A-C2</strain>
    </source>
</reference>
<dbReference type="Proteomes" id="UP000054608">
    <property type="component" value="Unassembled WGS sequence"/>
</dbReference>
<proteinExistence type="predicted"/>
<dbReference type="OrthoDB" id="5410062at2"/>
<feature type="chain" id="PRO_5006916691" evidence="1">
    <location>
        <begin position="24"/>
        <end position="200"/>
    </location>
</feature>
<organism evidence="2 3">
    <name type="scientific">Legionella rubrilucens</name>
    <dbReference type="NCBI Taxonomy" id="458"/>
    <lineage>
        <taxon>Bacteria</taxon>
        <taxon>Pseudomonadati</taxon>
        <taxon>Pseudomonadota</taxon>
        <taxon>Gammaproteobacteria</taxon>
        <taxon>Legionellales</taxon>
        <taxon>Legionellaceae</taxon>
        <taxon>Legionella</taxon>
    </lineage>
</organism>
<comment type="caution">
    <text evidence="2">The sequence shown here is derived from an EMBL/GenBank/DDBJ whole genome shotgun (WGS) entry which is preliminary data.</text>
</comment>
<keyword evidence="1" id="KW-0732">Signal</keyword>